<sequence>MLDDSREGLGALCALPGGQGSGEFDGRHHEENLAAGQWRQRGLADCMGRSRW</sequence>
<reference evidence="1 2" key="1">
    <citation type="submission" date="2020-05" db="EMBL/GenBank/DDBJ databases">
        <title>Comparative genomic analysis of denitrifying bacteria from Halomonas genus.</title>
        <authorList>
            <person name="Wang L."/>
            <person name="Shao Z."/>
        </authorList>
    </citation>
    <scope>NUCLEOTIDE SEQUENCE [LARGE SCALE GENOMIC DNA]</scope>
    <source>
        <strain evidence="1 2">A4</strain>
    </source>
</reference>
<keyword evidence="2" id="KW-1185">Reference proteome</keyword>
<dbReference type="Proteomes" id="UP000814385">
    <property type="component" value="Unassembled WGS sequence"/>
</dbReference>
<comment type="caution">
    <text evidence="1">The sequence shown here is derived from an EMBL/GenBank/DDBJ whole genome shotgun (WGS) entry which is preliminary data.</text>
</comment>
<evidence type="ECO:0000313" key="1">
    <source>
        <dbReference type="EMBL" id="MCG6659793.1"/>
    </source>
</evidence>
<dbReference type="RefSeq" id="WP_238979064.1">
    <property type="nucleotide sequence ID" value="NZ_JABFUC010000022.1"/>
</dbReference>
<gene>
    <name evidence="1" type="ORF">HOP52_18765</name>
</gene>
<name>A0ABS9PDG3_9GAMM</name>
<protein>
    <submittedName>
        <fullName evidence="1">Uncharacterized protein</fullName>
    </submittedName>
</protein>
<dbReference type="EMBL" id="JABFUC010000022">
    <property type="protein sequence ID" value="MCG6659793.1"/>
    <property type="molecule type" value="Genomic_DNA"/>
</dbReference>
<proteinExistence type="predicted"/>
<organism evidence="1 2">
    <name type="scientific">Billgrantia campisalis</name>
    <dbReference type="NCBI Taxonomy" id="74661"/>
    <lineage>
        <taxon>Bacteria</taxon>
        <taxon>Pseudomonadati</taxon>
        <taxon>Pseudomonadota</taxon>
        <taxon>Gammaproteobacteria</taxon>
        <taxon>Oceanospirillales</taxon>
        <taxon>Halomonadaceae</taxon>
        <taxon>Billgrantia</taxon>
    </lineage>
</organism>
<evidence type="ECO:0000313" key="2">
    <source>
        <dbReference type="Proteomes" id="UP000814385"/>
    </source>
</evidence>
<accession>A0ABS9PDG3</accession>